<protein>
    <recommendedName>
        <fullName evidence="1">P2X purinoreceptor 7 intracellular domain-containing protein</fullName>
    </recommendedName>
</protein>
<feature type="domain" description="P2X purinoreceptor 7 intracellular" evidence="1">
    <location>
        <begin position="26"/>
        <end position="84"/>
    </location>
</feature>
<evidence type="ECO:0000313" key="2">
    <source>
        <dbReference type="EMBL" id="KAH3838412.1"/>
    </source>
</evidence>
<evidence type="ECO:0000259" key="1">
    <source>
        <dbReference type="Pfam" id="PF20478"/>
    </source>
</evidence>
<sequence>MYVAQEMQLMVTDTMALHIQQTFFALQAESVEDSNRAFRHAAYRQYVLWMYGQLERSDRRTVPACCVKIIREKFPSDIGQYTGFIPARHGVGW</sequence>
<reference evidence="2" key="1">
    <citation type="journal article" date="2019" name="bioRxiv">
        <title>The Genome of the Zebra Mussel, Dreissena polymorpha: A Resource for Invasive Species Research.</title>
        <authorList>
            <person name="McCartney M.A."/>
            <person name="Auch B."/>
            <person name="Kono T."/>
            <person name="Mallez S."/>
            <person name="Zhang Y."/>
            <person name="Obille A."/>
            <person name="Becker A."/>
            <person name="Abrahante J.E."/>
            <person name="Garbe J."/>
            <person name="Badalamenti J.P."/>
            <person name="Herman A."/>
            <person name="Mangelson H."/>
            <person name="Liachko I."/>
            <person name="Sullivan S."/>
            <person name="Sone E.D."/>
            <person name="Koren S."/>
            <person name="Silverstein K.A.T."/>
            <person name="Beckman K.B."/>
            <person name="Gohl D.M."/>
        </authorList>
    </citation>
    <scope>NUCLEOTIDE SEQUENCE</scope>
    <source>
        <strain evidence="2">Duluth1</strain>
        <tissue evidence="2">Whole animal</tissue>
    </source>
</reference>
<dbReference type="PANTHER" id="PTHR36981">
    <property type="entry name" value="ZGC:195170"/>
    <property type="match status" value="1"/>
</dbReference>
<reference evidence="2" key="2">
    <citation type="submission" date="2020-11" db="EMBL/GenBank/DDBJ databases">
        <authorList>
            <person name="McCartney M.A."/>
            <person name="Auch B."/>
            <person name="Kono T."/>
            <person name="Mallez S."/>
            <person name="Becker A."/>
            <person name="Gohl D.M."/>
            <person name="Silverstein K.A.T."/>
            <person name="Koren S."/>
            <person name="Bechman K.B."/>
            <person name="Herman A."/>
            <person name="Abrahante J.E."/>
            <person name="Garbe J."/>
        </authorList>
    </citation>
    <scope>NUCLEOTIDE SEQUENCE</scope>
    <source>
        <strain evidence="2">Duluth1</strain>
        <tissue evidence="2">Whole animal</tissue>
    </source>
</reference>
<gene>
    <name evidence="2" type="ORF">DPMN_111821</name>
</gene>
<dbReference type="EMBL" id="JAIWYP010000004">
    <property type="protein sequence ID" value="KAH3838412.1"/>
    <property type="molecule type" value="Genomic_DNA"/>
</dbReference>
<dbReference type="PANTHER" id="PTHR36981:SF3">
    <property type="entry name" value="UBIQUITIN-LIKE PROTEASE FAMILY PROFILE DOMAIN-CONTAINING PROTEIN"/>
    <property type="match status" value="1"/>
</dbReference>
<organism evidence="2 3">
    <name type="scientific">Dreissena polymorpha</name>
    <name type="common">Zebra mussel</name>
    <name type="synonym">Mytilus polymorpha</name>
    <dbReference type="NCBI Taxonomy" id="45954"/>
    <lineage>
        <taxon>Eukaryota</taxon>
        <taxon>Metazoa</taxon>
        <taxon>Spiralia</taxon>
        <taxon>Lophotrochozoa</taxon>
        <taxon>Mollusca</taxon>
        <taxon>Bivalvia</taxon>
        <taxon>Autobranchia</taxon>
        <taxon>Heteroconchia</taxon>
        <taxon>Euheterodonta</taxon>
        <taxon>Imparidentia</taxon>
        <taxon>Neoheterodontei</taxon>
        <taxon>Myida</taxon>
        <taxon>Dreissenoidea</taxon>
        <taxon>Dreissenidae</taxon>
        <taxon>Dreissena</taxon>
    </lineage>
</organism>
<dbReference type="AlphaFoldDB" id="A0A9D4QQ45"/>
<dbReference type="Proteomes" id="UP000828390">
    <property type="component" value="Unassembled WGS sequence"/>
</dbReference>
<name>A0A9D4QQ45_DREPO</name>
<proteinExistence type="predicted"/>
<comment type="caution">
    <text evidence="2">The sequence shown here is derived from an EMBL/GenBank/DDBJ whole genome shotgun (WGS) entry which is preliminary data.</text>
</comment>
<dbReference type="Pfam" id="PF20478">
    <property type="entry name" value="P2RX7_C"/>
    <property type="match status" value="1"/>
</dbReference>
<dbReference type="InterPro" id="IPR046815">
    <property type="entry name" value="P2RX7_C"/>
</dbReference>
<evidence type="ECO:0000313" key="3">
    <source>
        <dbReference type="Proteomes" id="UP000828390"/>
    </source>
</evidence>
<accession>A0A9D4QQ45</accession>
<keyword evidence="3" id="KW-1185">Reference proteome</keyword>